<evidence type="ECO:0000313" key="1">
    <source>
        <dbReference type="EMBL" id="KAJ8889648.1"/>
    </source>
</evidence>
<evidence type="ECO:0000313" key="2">
    <source>
        <dbReference type="Proteomes" id="UP001159363"/>
    </source>
</evidence>
<dbReference type="EMBL" id="JARBHB010000003">
    <property type="protein sequence ID" value="KAJ8889648.1"/>
    <property type="molecule type" value="Genomic_DNA"/>
</dbReference>
<comment type="caution">
    <text evidence="1">The sequence shown here is derived from an EMBL/GenBank/DDBJ whole genome shotgun (WGS) entry which is preliminary data.</text>
</comment>
<proteinExistence type="predicted"/>
<dbReference type="PANTHER" id="PTHR31511">
    <property type="entry name" value="PROTEIN CBG23764"/>
    <property type="match status" value="1"/>
</dbReference>
<keyword evidence="2" id="KW-1185">Reference proteome</keyword>
<gene>
    <name evidence="1" type="ORF">PR048_009148</name>
</gene>
<organism evidence="1 2">
    <name type="scientific">Dryococelus australis</name>
    <dbReference type="NCBI Taxonomy" id="614101"/>
    <lineage>
        <taxon>Eukaryota</taxon>
        <taxon>Metazoa</taxon>
        <taxon>Ecdysozoa</taxon>
        <taxon>Arthropoda</taxon>
        <taxon>Hexapoda</taxon>
        <taxon>Insecta</taxon>
        <taxon>Pterygota</taxon>
        <taxon>Neoptera</taxon>
        <taxon>Polyneoptera</taxon>
        <taxon>Phasmatodea</taxon>
        <taxon>Verophasmatodea</taxon>
        <taxon>Anareolatae</taxon>
        <taxon>Phasmatidae</taxon>
        <taxon>Eurycanthinae</taxon>
        <taxon>Dryococelus</taxon>
    </lineage>
</organism>
<sequence length="454" mass="52021">MFLNFLNQNFAITTSAVWTQQTVGAGGAATLGDLPYVPEIKIHHVRYWADCHPLCCLARGRNRSNYSTSVDNNIAWDYTMQGMCELTNRVTNNQYEYHQCQAPQANTMGELGRTPKQLSQCQACTRPLNGLTDIVEQPLVQTTVLESIRQFLLAFHQGDADSIPPGNYRFLHVGIVPDDAVVGRFSLISPISLAVSFQCSSKLTFIILIGSQDLDKAPLKPRRMLHETIPKTHSFCYYVKYEHGYYKLPVTYEGPDASTVFVKMLMEEAKSIGNIYTNEKLMLPLSQKEQIVYDTATHCHICEKTLNGDSVRDHDHLTGKFRNKCFVPVFIHSQFGYDTHLFIRDLGIDENKIDLILNNEEKYIYFMKHVCGSQPFISQFLETCKHFSNELLDFVKRKGVYPYDYMNSAEKFSETSLPSKDAFYNKLNKCSITGKDYEFARKVWDKFNIKSLRE</sequence>
<reference evidence="1 2" key="1">
    <citation type="submission" date="2023-02" db="EMBL/GenBank/DDBJ databases">
        <title>LHISI_Scaffold_Assembly.</title>
        <authorList>
            <person name="Stuart O.P."/>
            <person name="Cleave R."/>
            <person name="Magrath M.J.L."/>
            <person name="Mikheyev A.S."/>
        </authorList>
    </citation>
    <scope>NUCLEOTIDE SEQUENCE [LARGE SCALE GENOMIC DNA]</scope>
    <source>
        <strain evidence="1">Daus_M_001</strain>
        <tissue evidence="1">Leg muscle</tissue>
    </source>
</reference>
<dbReference type="Proteomes" id="UP001159363">
    <property type="component" value="Chromosome 3"/>
</dbReference>
<name>A0ABQ9HZ24_9NEOP</name>
<evidence type="ECO:0008006" key="3">
    <source>
        <dbReference type="Google" id="ProtNLM"/>
    </source>
</evidence>
<protein>
    <recommendedName>
        <fullName evidence="3">DNA-directed DNA polymerase</fullName>
    </recommendedName>
</protein>
<dbReference type="PANTHER" id="PTHR31511:SF12">
    <property type="entry name" value="RHO TERMINATION FACTOR N-TERMINAL DOMAIN-CONTAINING PROTEIN"/>
    <property type="match status" value="1"/>
</dbReference>
<accession>A0ABQ9HZ24</accession>